<comment type="subcellular location">
    <subcellularLocation>
        <location evidence="1">Cytoplasm</location>
    </subcellularLocation>
</comment>
<feature type="domain" description="HPr" evidence="5">
    <location>
        <begin position="25"/>
        <end position="112"/>
    </location>
</feature>
<gene>
    <name evidence="6" type="ORF">SAMN04515666_104443</name>
</gene>
<reference evidence="7" key="1">
    <citation type="submission" date="2016-10" db="EMBL/GenBank/DDBJ databases">
        <authorList>
            <person name="Varghese N."/>
            <person name="Submissions S."/>
        </authorList>
    </citation>
    <scope>NUCLEOTIDE SEQUENCE [LARGE SCALE GENOMIC DNA]</scope>
    <source>
        <strain evidence="7">LMG 26383,CCUG 61248,R- 45681</strain>
    </source>
</reference>
<evidence type="ECO:0000256" key="3">
    <source>
        <dbReference type="ARBA" id="ARBA00022490"/>
    </source>
</evidence>
<dbReference type="STRING" id="1036779.SAMN04515666_104443"/>
<evidence type="ECO:0000313" key="6">
    <source>
        <dbReference type="EMBL" id="SEL60982.1"/>
    </source>
</evidence>
<protein>
    <submittedName>
        <fullName evidence="6">Phosphocarrier protein</fullName>
    </submittedName>
</protein>
<dbReference type="Proteomes" id="UP000199664">
    <property type="component" value="Unassembled WGS sequence"/>
</dbReference>
<dbReference type="GO" id="GO:0005737">
    <property type="term" value="C:cytoplasm"/>
    <property type="evidence" value="ECO:0007669"/>
    <property type="project" value="UniProtKB-SubCell"/>
</dbReference>
<dbReference type="AlphaFoldDB" id="A0A1H7RLE1"/>
<dbReference type="SUPFAM" id="SSF55594">
    <property type="entry name" value="HPr-like"/>
    <property type="match status" value="1"/>
</dbReference>
<name>A0A1H7RLE1_9HYPH</name>
<accession>A0A1H7RLE1</accession>
<dbReference type="PANTHER" id="PTHR33705">
    <property type="entry name" value="PHOSPHOCARRIER PROTEIN HPR"/>
    <property type="match status" value="1"/>
</dbReference>
<evidence type="ECO:0000259" key="5">
    <source>
        <dbReference type="PROSITE" id="PS51350"/>
    </source>
</evidence>
<keyword evidence="3" id="KW-0963">Cytoplasm</keyword>
<dbReference type="InterPro" id="IPR050399">
    <property type="entry name" value="HPr"/>
</dbReference>
<keyword evidence="4" id="KW-0598">Phosphotransferase system</keyword>
<evidence type="ECO:0000313" key="7">
    <source>
        <dbReference type="Proteomes" id="UP000199664"/>
    </source>
</evidence>
<dbReference type="CDD" id="cd00367">
    <property type="entry name" value="PTS-HPr_like"/>
    <property type="match status" value="1"/>
</dbReference>
<dbReference type="InterPro" id="IPR000032">
    <property type="entry name" value="HPr-like"/>
</dbReference>
<evidence type="ECO:0000256" key="1">
    <source>
        <dbReference type="ARBA" id="ARBA00004496"/>
    </source>
</evidence>
<sequence length="113" mass="11754">MQGMREDEIRDEDCDCTEVEIPAGAVYGEFQIVNKKGLHARATAKFVQCASQFDADITVSRCGETVGATSIMGILTLGAGIGSTITVVAKGADAKDALQALGALVADRFGEGE</sequence>
<dbReference type="PRINTS" id="PR00107">
    <property type="entry name" value="PHOSPHOCPHPR"/>
</dbReference>
<dbReference type="GO" id="GO:0009401">
    <property type="term" value="P:phosphoenolpyruvate-dependent sugar phosphotransferase system"/>
    <property type="evidence" value="ECO:0007669"/>
    <property type="project" value="UniProtKB-KW"/>
</dbReference>
<dbReference type="InterPro" id="IPR035895">
    <property type="entry name" value="HPr-like_sf"/>
</dbReference>
<evidence type="ECO:0000256" key="4">
    <source>
        <dbReference type="ARBA" id="ARBA00022683"/>
    </source>
</evidence>
<organism evidence="6 7">
    <name type="scientific">Bosea lupini</name>
    <dbReference type="NCBI Taxonomy" id="1036779"/>
    <lineage>
        <taxon>Bacteria</taxon>
        <taxon>Pseudomonadati</taxon>
        <taxon>Pseudomonadota</taxon>
        <taxon>Alphaproteobacteria</taxon>
        <taxon>Hyphomicrobiales</taxon>
        <taxon>Boseaceae</taxon>
        <taxon>Bosea</taxon>
    </lineage>
</organism>
<dbReference type="PROSITE" id="PS51350">
    <property type="entry name" value="PTS_HPR_DOM"/>
    <property type="match status" value="1"/>
</dbReference>
<proteinExistence type="inferred from homology"/>
<dbReference type="InterPro" id="IPR001020">
    <property type="entry name" value="PTS_HPr_His_P_site"/>
</dbReference>
<dbReference type="Pfam" id="PF00381">
    <property type="entry name" value="PTS-HPr"/>
    <property type="match status" value="1"/>
</dbReference>
<comment type="similarity">
    <text evidence="2">Belongs to the HPr family.</text>
</comment>
<dbReference type="NCBIfam" id="TIGR01003">
    <property type="entry name" value="PTS_HPr_family"/>
    <property type="match status" value="1"/>
</dbReference>
<dbReference type="Gene3D" id="3.30.1340.10">
    <property type="entry name" value="HPr-like"/>
    <property type="match status" value="1"/>
</dbReference>
<keyword evidence="7" id="KW-1185">Reference proteome</keyword>
<dbReference type="EMBL" id="FOAN01000004">
    <property type="protein sequence ID" value="SEL60982.1"/>
    <property type="molecule type" value="Genomic_DNA"/>
</dbReference>
<evidence type="ECO:0000256" key="2">
    <source>
        <dbReference type="ARBA" id="ARBA00010736"/>
    </source>
</evidence>
<dbReference type="PANTHER" id="PTHR33705:SF2">
    <property type="entry name" value="PHOSPHOCARRIER PROTEIN NPR"/>
    <property type="match status" value="1"/>
</dbReference>
<dbReference type="PROSITE" id="PS00369">
    <property type="entry name" value="PTS_HPR_HIS"/>
    <property type="match status" value="1"/>
</dbReference>